<reference evidence="1" key="1">
    <citation type="submission" date="2020-06" db="EMBL/GenBank/DDBJ databases">
        <authorList>
            <consortium name="Plant Systems Biology data submission"/>
        </authorList>
    </citation>
    <scope>NUCLEOTIDE SEQUENCE</scope>
    <source>
        <strain evidence="1">D6</strain>
    </source>
</reference>
<gene>
    <name evidence="1" type="ORF">SEMRO_1123_G243680.1</name>
</gene>
<dbReference type="InterPro" id="IPR032675">
    <property type="entry name" value="LRR_dom_sf"/>
</dbReference>
<proteinExistence type="predicted"/>
<keyword evidence="2" id="KW-1185">Reference proteome</keyword>
<accession>A0A9N8EGE6</accession>
<evidence type="ECO:0008006" key="3">
    <source>
        <dbReference type="Google" id="ProtNLM"/>
    </source>
</evidence>
<protein>
    <recommendedName>
        <fullName evidence="3">F-box domain-containing protein</fullName>
    </recommendedName>
</protein>
<dbReference type="Proteomes" id="UP001153069">
    <property type="component" value="Unassembled WGS sequence"/>
</dbReference>
<comment type="caution">
    <text evidence="1">The sequence shown here is derived from an EMBL/GenBank/DDBJ whole genome shotgun (WGS) entry which is preliminary data.</text>
</comment>
<dbReference type="SUPFAM" id="SSF52047">
    <property type="entry name" value="RNI-like"/>
    <property type="match status" value="1"/>
</dbReference>
<evidence type="ECO:0000313" key="1">
    <source>
        <dbReference type="EMBL" id="CAB9520652.1"/>
    </source>
</evidence>
<evidence type="ECO:0000313" key="2">
    <source>
        <dbReference type="Proteomes" id="UP001153069"/>
    </source>
</evidence>
<dbReference type="Gene3D" id="3.80.10.10">
    <property type="entry name" value="Ribonuclease Inhibitor"/>
    <property type="match status" value="1"/>
</dbReference>
<dbReference type="AlphaFoldDB" id="A0A9N8EGE6"/>
<sequence>MNIIGLVNPASVLNDDLMAHIFSFVGGGRGKQRHRGNIAPTILHRSGEASIRLMDLQEAGRFQFSTVALVCKQWKRICQDNLSLVLGPLNGNFYTLQNKDRTVACIQWMMRYKLRIGALYFYHGQQCQDVATITQLLQECDTTDLQKLAINLDITDETPELHRLVAQKCPNLRELFLSVDQTSLFQKDHPLFLASLPSLSWLHVNLTFQKGARASKALELPLRKMPNLKDLRLTGGTVWGCVAVHSESLQQIDACDLVDGCFVRCECPKLAKFSCSGKNGTFPAGNPLAFRRRTLAIETGSFAAGDVPFIGMVVPPSCVVSLNHYTTEHYFQEHAHIRGIIMGTS</sequence>
<dbReference type="Gene3D" id="1.20.1280.50">
    <property type="match status" value="1"/>
</dbReference>
<dbReference type="EMBL" id="CAICTM010001121">
    <property type="protein sequence ID" value="CAB9520652.1"/>
    <property type="molecule type" value="Genomic_DNA"/>
</dbReference>
<organism evidence="1 2">
    <name type="scientific">Seminavis robusta</name>
    <dbReference type="NCBI Taxonomy" id="568900"/>
    <lineage>
        <taxon>Eukaryota</taxon>
        <taxon>Sar</taxon>
        <taxon>Stramenopiles</taxon>
        <taxon>Ochrophyta</taxon>
        <taxon>Bacillariophyta</taxon>
        <taxon>Bacillariophyceae</taxon>
        <taxon>Bacillariophycidae</taxon>
        <taxon>Naviculales</taxon>
        <taxon>Naviculaceae</taxon>
        <taxon>Seminavis</taxon>
    </lineage>
</organism>
<name>A0A9N8EGE6_9STRA</name>